<proteinExistence type="predicted"/>
<feature type="region of interest" description="Disordered" evidence="6">
    <location>
        <begin position="69"/>
        <end position="92"/>
    </location>
</feature>
<dbReference type="InterPro" id="IPR054722">
    <property type="entry name" value="PolX-like_BBD"/>
</dbReference>
<evidence type="ECO:0000256" key="4">
    <source>
        <dbReference type="ARBA" id="ARBA00022801"/>
    </source>
</evidence>
<feature type="domain" description="Integrase catalytic" evidence="8">
    <location>
        <begin position="300"/>
        <end position="475"/>
    </location>
</feature>
<reference evidence="9 10" key="1">
    <citation type="journal article" date="2021" name="Nat. Plants">
        <title>The Taxus genome provides insights into paclitaxel biosynthesis.</title>
        <authorList>
            <person name="Xiong X."/>
            <person name="Gou J."/>
            <person name="Liao Q."/>
            <person name="Li Y."/>
            <person name="Zhou Q."/>
            <person name="Bi G."/>
            <person name="Li C."/>
            <person name="Du R."/>
            <person name="Wang X."/>
            <person name="Sun T."/>
            <person name="Guo L."/>
            <person name="Liang H."/>
            <person name="Lu P."/>
            <person name="Wu Y."/>
            <person name="Zhang Z."/>
            <person name="Ro D.K."/>
            <person name="Shang Y."/>
            <person name="Huang S."/>
            <person name="Yan J."/>
        </authorList>
    </citation>
    <scope>NUCLEOTIDE SEQUENCE [LARGE SCALE GENOMIC DNA]</scope>
    <source>
        <strain evidence="9">Ta-2019</strain>
    </source>
</reference>
<evidence type="ECO:0000256" key="5">
    <source>
        <dbReference type="PROSITE-ProRule" id="PRU00047"/>
    </source>
</evidence>
<dbReference type="Pfam" id="PF25597">
    <property type="entry name" value="SH3_retrovirus"/>
    <property type="match status" value="1"/>
</dbReference>
<dbReference type="InterPro" id="IPR036397">
    <property type="entry name" value="RNaseH_sf"/>
</dbReference>
<name>A0AA38C1R8_TAXCH</name>
<evidence type="ECO:0000313" key="10">
    <source>
        <dbReference type="Proteomes" id="UP000824469"/>
    </source>
</evidence>
<feature type="compositionally biased region" description="Basic and acidic residues" evidence="6">
    <location>
        <begin position="501"/>
        <end position="512"/>
    </location>
</feature>
<dbReference type="SMART" id="SM00343">
    <property type="entry name" value="ZnF_C2HC"/>
    <property type="match status" value="1"/>
</dbReference>
<dbReference type="InterPro" id="IPR043502">
    <property type="entry name" value="DNA/RNA_pol_sf"/>
</dbReference>
<feature type="region of interest" description="Disordered" evidence="6">
    <location>
        <begin position="24"/>
        <end position="53"/>
    </location>
</feature>
<dbReference type="GO" id="GO:0008270">
    <property type="term" value="F:zinc ion binding"/>
    <property type="evidence" value="ECO:0007669"/>
    <property type="project" value="UniProtKB-KW"/>
</dbReference>
<dbReference type="SUPFAM" id="SSF57756">
    <property type="entry name" value="Retrovirus zinc finger-like domains"/>
    <property type="match status" value="1"/>
</dbReference>
<evidence type="ECO:0000256" key="6">
    <source>
        <dbReference type="SAM" id="MobiDB-lite"/>
    </source>
</evidence>
<keyword evidence="4" id="KW-0378">Hydrolase</keyword>
<evidence type="ECO:0008006" key="11">
    <source>
        <dbReference type="Google" id="ProtNLM"/>
    </source>
</evidence>
<dbReference type="PANTHER" id="PTHR42648:SF28">
    <property type="entry name" value="TRANSPOSON-ENCODED PROTEIN WITH RIBONUCLEASE H-LIKE AND RETROVIRUS ZINC FINGER-LIKE DOMAINS"/>
    <property type="match status" value="1"/>
</dbReference>
<evidence type="ECO:0000259" key="8">
    <source>
        <dbReference type="PROSITE" id="PS50994"/>
    </source>
</evidence>
<dbReference type="SUPFAM" id="SSF53098">
    <property type="entry name" value="Ribonuclease H-like"/>
    <property type="match status" value="1"/>
</dbReference>
<feature type="compositionally biased region" description="Basic residues" evidence="6">
    <location>
        <begin position="32"/>
        <end position="45"/>
    </location>
</feature>
<evidence type="ECO:0000256" key="3">
    <source>
        <dbReference type="ARBA" id="ARBA00022750"/>
    </source>
</evidence>
<keyword evidence="10" id="KW-1185">Reference proteome</keyword>
<dbReference type="Pfam" id="PF07727">
    <property type="entry name" value="RVT_2"/>
    <property type="match status" value="1"/>
</dbReference>
<dbReference type="OMA" id="IACYLIN"/>
<accession>A0AA38C1R8</accession>
<dbReference type="Pfam" id="PF22936">
    <property type="entry name" value="Pol_BBD"/>
    <property type="match status" value="1"/>
</dbReference>
<dbReference type="Pfam" id="PF00098">
    <property type="entry name" value="zf-CCHC"/>
    <property type="match status" value="1"/>
</dbReference>
<feature type="compositionally biased region" description="Acidic residues" evidence="6">
    <location>
        <begin position="535"/>
        <end position="550"/>
    </location>
</feature>
<keyword evidence="5" id="KW-0863">Zinc-finger</keyword>
<comment type="caution">
    <text evidence="9">The sequence shown here is derived from an EMBL/GenBank/DDBJ whole genome shotgun (WGS) entry which is preliminary data.</text>
</comment>
<dbReference type="Gene3D" id="3.30.420.10">
    <property type="entry name" value="Ribonuclease H-like superfamily/Ribonuclease H"/>
    <property type="match status" value="1"/>
</dbReference>
<dbReference type="InterPro" id="IPR001878">
    <property type="entry name" value="Znf_CCHC"/>
</dbReference>
<dbReference type="PROSITE" id="PS50994">
    <property type="entry name" value="INTEGRASE"/>
    <property type="match status" value="1"/>
</dbReference>
<dbReference type="GO" id="GO:0003676">
    <property type="term" value="F:nucleic acid binding"/>
    <property type="evidence" value="ECO:0007669"/>
    <property type="project" value="InterPro"/>
</dbReference>
<dbReference type="Proteomes" id="UP000824469">
    <property type="component" value="Unassembled WGS sequence"/>
</dbReference>
<evidence type="ECO:0000256" key="2">
    <source>
        <dbReference type="ARBA" id="ARBA00022723"/>
    </source>
</evidence>
<dbReference type="InterPro" id="IPR057670">
    <property type="entry name" value="SH3_retrovirus"/>
</dbReference>
<evidence type="ECO:0000259" key="7">
    <source>
        <dbReference type="PROSITE" id="PS50158"/>
    </source>
</evidence>
<dbReference type="InterPro" id="IPR036875">
    <property type="entry name" value="Znf_CCHC_sf"/>
</dbReference>
<dbReference type="InterPro" id="IPR039537">
    <property type="entry name" value="Retrotran_Ty1/copia-like"/>
</dbReference>
<feature type="domain" description="CCHC-type" evidence="7">
    <location>
        <begin position="53"/>
        <end position="70"/>
    </location>
</feature>
<evidence type="ECO:0000313" key="9">
    <source>
        <dbReference type="EMBL" id="KAH9291902.1"/>
    </source>
</evidence>
<dbReference type="Gene3D" id="4.10.60.10">
    <property type="entry name" value="Zinc finger, CCHC-type"/>
    <property type="match status" value="1"/>
</dbReference>
<protein>
    <recommendedName>
        <fullName evidence="11">Retrovirus-related Pol polyprotein from transposon TNT 1-94</fullName>
    </recommendedName>
</protein>
<keyword evidence="2" id="KW-0479">Metal-binding</keyword>
<dbReference type="Pfam" id="PF13976">
    <property type="entry name" value="gag_pre-integrs"/>
    <property type="match status" value="1"/>
</dbReference>
<dbReference type="InterPro" id="IPR001584">
    <property type="entry name" value="Integrase_cat-core"/>
</dbReference>
<keyword evidence="3" id="KW-0064">Aspartyl protease</keyword>
<gene>
    <name evidence="9" type="ORF">KI387_042909</name>
</gene>
<sequence length="939" mass="107416">MALLSEEMRWKSIEDYQSKDALYVRGRTQEKSKKRQGQSKSRSKSKTTEKDKRKCWNCGKMGHFKKDCRSKKVEKGKSSDDGGSSDTKPSNEDSGDLFLVASSLHACDSAWLIDSGASFHMTPHKEWFCEYEKCNGGDVYLGDNSTCKIIGHGRIKMRFKDGRIKTLPGVLHIPGLTRNLISVSKMNDAGVQVAFSKDNCKMVWGAMVLARGIRTGTLFKLEASVVTDECNSSVVLEEKKASDPTPTSAAMKTMLWHQRMGHIGEKGLRTLKVKGMVEGISECPLDFDFCEHCVFGKQTRVKFPMNATRSEGILHLIHSDVFGPVKVPSLGKSMFYVSFIDDFSRNTWVYFIQNKSEVFNKFKEFKALVENQTERKIKVLRSDNGGEYCSNAFEKFCKECGIERQKTTPYTPQQNGVAERMNKMLMDKCRSMLSGASLDRKFWAEAVATVCYLVNRSPTSALEGKTPQEAWTGYKLWNLESQKVVFSRNVIFRELKEIPEQEAKPEEDHVKIEEDESVSEFDVTTEDEPQRELQGEDLDEADEEPEDVEPENPILRRSDRLRRAPERYSPLDFHSTSVLSVLSVTDDEPKTVKEAFGSNERKFWKKAMEEEMESLYKNNTWDLVKLPPGRKQVGCKWVFKKKYNADGKIEKYKARLVAKGFSQVEGLDFGEIFSLVAKLHSIRFLLAIVAAFDLEIEQMDVKTMFLHGELEEEIYMTQPESFKIKGKEDLVCRLKKSLYGLKQSPRMWNQKFDRYVLRLGLERSKADPCVYFKHEGEYYVIIVLYVDDMLLIGNSKKLVSHVKSQLSSHFDMKDLGAAKFILGMEIKRDRVNRKLVLNQRKYLEVILQRFQMHESKPVSIPFPVGQNLSSEQCPKTEEEIEDMSQVPYASAVGSLMYAMVCTRLDIAHAVGVVRRFMSNPWKGTLDCGKENLQVPVWDI</sequence>
<dbReference type="InterPro" id="IPR013103">
    <property type="entry name" value="RVT_2"/>
</dbReference>
<dbReference type="GO" id="GO:0004190">
    <property type="term" value="F:aspartic-type endopeptidase activity"/>
    <property type="evidence" value="ECO:0007669"/>
    <property type="project" value="UniProtKB-KW"/>
</dbReference>
<dbReference type="GO" id="GO:0015074">
    <property type="term" value="P:DNA integration"/>
    <property type="evidence" value="ECO:0007669"/>
    <property type="project" value="InterPro"/>
</dbReference>
<dbReference type="PANTHER" id="PTHR42648">
    <property type="entry name" value="TRANSPOSASE, PUTATIVE-RELATED"/>
    <property type="match status" value="1"/>
</dbReference>
<feature type="compositionally biased region" description="Acidic residues" evidence="6">
    <location>
        <begin position="513"/>
        <end position="527"/>
    </location>
</feature>
<evidence type="ECO:0000256" key="1">
    <source>
        <dbReference type="ARBA" id="ARBA00022670"/>
    </source>
</evidence>
<feature type="region of interest" description="Disordered" evidence="6">
    <location>
        <begin position="501"/>
        <end position="561"/>
    </location>
</feature>
<keyword evidence="1" id="KW-0645">Protease</keyword>
<dbReference type="EMBL" id="JAHRHJ020003349">
    <property type="protein sequence ID" value="KAH9291902.1"/>
    <property type="molecule type" value="Genomic_DNA"/>
</dbReference>
<dbReference type="AlphaFoldDB" id="A0AA38C1R8"/>
<feature type="compositionally biased region" description="Basic and acidic residues" evidence="6">
    <location>
        <begin position="69"/>
        <end position="80"/>
    </location>
</feature>
<dbReference type="SUPFAM" id="SSF56672">
    <property type="entry name" value="DNA/RNA polymerases"/>
    <property type="match status" value="1"/>
</dbReference>
<dbReference type="InterPro" id="IPR012337">
    <property type="entry name" value="RNaseH-like_sf"/>
</dbReference>
<organism evidence="9 10">
    <name type="scientific">Taxus chinensis</name>
    <name type="common">Chinese yew</name>
    <name type="synonym">Taxus wallichiana var. chinensis</name>
    <dbReference type="NCBI Taxonomy" id="29808"/>
    <lineage>
        <taxon>Eukaryota</taxon>
        <taxon>Viridiplantae</taxon>
        <taxon>Streptophyta</taxon>
        <taxon>Embryophyta</taxon>
        <taxon>Tracheophyta</taxon>
        <taxon>Spermatophyta</taxon>
        <taxon>Pinopsida</taxon>
        <taxon>Pinidae</taxon>
        <taxon>Conifers II</taxon>
        <taxon>Cupressales</taxon>
        <taxon>Taxaceae</taxon>
        <taxon>Taxus</taxon>
    </lineage>
</organism>
<keyword evidence="5" id="KW-0862">Zinc</keyword>
<dbReference type="GO" id="GO:0006508">
    <property type="term" value="P:proteolysis"/>
    <property type="evidence" value="ECO:0007669"/>
    <property type="project" value="UniProtKB-KW"/>
</dbReference>
<dbReference type="InterPro" id="IPR025724">
    <property type="entry name" value="GAG-pre-integrase_dom"/>
</dbReference>
<dbReference type="Pfam" id="PF00665">
    <property type="entry name" value="rve"/>
    <property type="match status" value="1"/>
</dbReference>
<dbReference type="PROSITE" id="PS50158">
    <property type="entry name" value="ZF_CCHC"/>
    <property type="match status" value="1"/>
</dbReference>